<accession>A0ABU6SWK2</accession>
<dbReference type="Proteomes" id="UP001341840">
    <property type="component" value="Unassembled WGS sequence"/>
</dbReference>
<protein>
    <submittedName>
        <fullName evidence="2">Uncharacterized protein</fullName>
    </submittedName>
</protein>
<proteinExistence type="predicted"/>
<gene>
    <name evidence="2" type="ORF">PIB30_096141</name>
</gene>
<reference evidence="2 3" key="1">
    <citation type="journal article" date="2023" name="Plants (Basel)">
        <title>Bridging the Gap: Combining Genomics and Transcriptomics Approaches to Understand Stylosanthes scabra, an Orphan Legume from the Brazilian Caatinga.</title>
        <authorList>
            <person name="Ferreira-Neto J.R.C."/>
            <person name="da Silva M.D."/>
            <person name="Binneck E."/>
            <person name="de Melo N.F."/>
            <person name="da Silva R.H."/>
            <person name="de Melo A.L.T.M."/>
            <person name="Pandolfi V."/>
            <person name="Bustamante F.O."/>
            <person name="Brasileiro-Vidal A.C."/>
            <person name="Benko-Iseppon A.M."/>
        </authorList>
    </citation>
    <scope>NUCLEOTIDE SEQUENCE [LARGE SCALE GENOMIC DNA]</scope>
    <source>
        <tissue evidence="2">Leaves</tissue>
    </source>
</reference>
<feature type="non-terminal residue" evidence="2">
    <location>
        <position position="1"/>
    </location>
</feature>
<evidence type="ECO:0000256" key="1">
    <source>
        <dbReference type="SAM" id="MobiDB-lite"/>
    </source>
</evidence>
<evidence type="ECO:0000313" key="3">
    <source>
        <dbReference type="Proteomes" id="UP001341840"/>
    </source>
</evidence>
<evidence type="ECO:0000313" key="2">
    <source>
        <dbReference type="EMBL" id="MED6140715.1"/>
    </source>
</evidence>
<organism evidence="2 3">
    <name type="scientific">Stylosanthes scabra</name>
    <dbReference type="NCBI Taxonomy" id="79078"/>
    <lineage>
        <taxon>Eukaryota</taxon>
        <taxon>Viridiplantae</taxon>
        <taxon>Streptophyta</taxon>
        <taxon>Embryophyta</taxon>
        <taxon>Tracheophyta</taxon>
        <taxon>Spermatophyta</taxon>
        <taxon>Magnoliopsida</taxon>
        <taxon>eudicotyledons</taxon>
        <taxon>Gunneridae</taxon>
        <taxon>Pentapetalae</taxon>
        <taxon>rosids</taxon>
        <taxon>fabids</taxon>
        <taxon>Fabales</taxon>
        <taxon>Fabaceae</taxon>
        <taxon>Papilionoideae</taxon>
        <taxon>50 kb inversion clade</taxon>
        <taxon>dalbergioids sensu lato</taxon>
        <taxon>Dalbergieae</taxon>
        <taxon>Pterocarpus clade</taxon>
        <taxon>Stylosanthes</taxon>
    </lineage>
</organism>
<name>A0ABU6SWK2_9FABA</name>
<keyword evidence="3" id="KW-1185">Reference proteome</keyword>
<sequence>KSVLLIVRTLKLESHFDPAKTPPQFEEMASLGEKDSKSASSSSTNTDGKATPVVKKSTSESIKILQEYEKYVEWAQHDSALMTWLDGSMSITYQNMVVHCKTFAESWETLTHIFTMSSRTKIHTQNSTSLYQKHRYHP</sequence>
<comment type="caution">
    <text evidence="2">The sequence shown here is derived from an EMBL/GenBank/DDBJ whole genome shotgun (WGS) entry which is preliminary data.</text>
</comment>
<feature type="region of interest" description="Disordered" evidence="1">
    <location>
        <begin position="18"/>
        <end position="56"/>
    </location>
</feature>
<dbReference type="EMBL" id="JASCZI010062668">
    <property type="protein sequence ID" value="MED6140715.1"/>
    <property type="molecule type" value="Genomic_DNA"/>
</dbReference>